<organism evidence="1 2">
    <name type="scientific">Entomobacter blattae</name>
    <dbReference type="NCBI Taxonomy" id="2762277"/>
    <lineage>
        <taxon>Bacteria</taxon>
        <taxon>Pseudomonadati</taxon>
        <taxon>Pseudomonadota</taxon>
        <taxon>Alphaproteobacteria</taxon>
        <taxon>Acetobacterales</taxon>
        <taxon>Acetobacteraceae</taxon>
        <taxon>Entomobacter</taxon>
    </lineage>
</organism>
<evidence type="ECO:0000313" key="2">
    <source>
        <dbReference type="Proteomes" id="UP000516349"/>
    </source>
</evidence>
<reference evidence="1 2" key="1">
    <citation type="submission" date="2020-08" db="EMBL/GenBank/DDBJ databases">
        <title>Complete genome sequence of Entomobacter blattae G55GP.</title>
        <authorList>
            <person name="Poehlein A."/>
            <person name="Guzman J."/>
            <person name="Daniel R."/>
            <person name="Vilcinskas A."/>
        </authorList>
    </citation>
    <scope>NUCLEOTIDE SEQUENCE [LARGE SCALE GENOMIC DNA]</scope>
    <source>
        <strain evidence="1 2">G55GP</strain>
    </source>
</reference>
<keyword evidence="2" id="KW-1185">Reference proteome</keyword>
<protein>
    <submittedName>
        <fullName evidence="1">MlaC protein</fullName>
    </submittedName>
</protein>
<dbReference type="RefSeq" id="WP_203414260.1">
    <property type="nucleotide sequence ID" value="NZ_CP060244.1"/>
</dbReference>
<gene>
    <name evidence="1" type="ORF">JGUZn3_06130</name>
</gene>
<sequence>MNIKYLAFGVLAVGVPALVLPLSFSTPAASQQQVVVASSEITAPVANLYAALKKIQAAQGASFTQKEAILAPVISQAFDLPGILRTSVGYKFESFSAADKERLLETFRRFTVARYISSFPADNSPATFKISPKTSAASNKGQMVSTMISDTQINYLMQQTPQGWKISDVLVDGHISQVAIQHGDFRSALGNNDGNVDNLIASLNKKIQQFSSN</sequence>
<proteinExistence type="predicted"/>
<dbReference type="Gene3D" id="3.10.450.710">
    <property type="entry name" value="Tgt2/MlaC"/>
    <property type="match status" value="1"/>
</dbReference>
<name>A0A7H1NPZ5_9PROT</name>
<dbReference type="EMBL" id="CP060244">
    <property type="protein sequence ID" value="QNT77855.1"/>
    <property type="molecule type" value="Genomic_DNA"/>
</dbReference>
<dbReference type="Pfam" id="PF05494">
    <property type="entry name" value="MlaC"/>
    <property type="match status" value="1"/>
</dbReference>
<evidence type="ECO:0000313" key="1">
    <source>
        <dbReference type="EMBL" id="QNT77855.1"/>
    </source>
</evidence>
<accession>A0A7H1NPZ5</accession>
<dbReference type="KEGG" id="ebla:JGUZn3_06130"/>
<dbReference type="AlphaFoldDB" id="A0A7H1NPZ5"/>
<dbReference type="Proteomes" id="UP000516349">
    <property type="component" value="Chromosome"/>
</dbReference>
<dbReference type="InterPro" id="IPR008869">
    <property type="entry name" value="MlaC/ttg2D"/>
</dbReference>
<dbReference type="InterPro" id="IPR042245">
    <property type="entry name" value="Tgt2/MlaC_sf"/>
</dbReference>